<keyword evidence="1" id="KW-0175">Coiled coil</keyword>
<proteinExistence type="predicted"/>
<dbReference type="AlphaFoldDB" id="A0A3A4R2B0"/>
<comment type="caution">
    <text evidence="3">The sequence shown here is derived from an EMBL/GenBank/DDBJ whole genome shotgun (WGS) entry which is preliminary data.</text>
</comment>
<feature type="compositionally biased region" description="Low complexity" evidence="2">
    <location>
        <begin position="101"/>
        <end position="114"/>
    </location>
</feature>
<evidence type="ECO:0000313" key="4">
    <source>
        <dbReference type="Proteomes" id="UP000266426"/>
    </source>
</evidence>
<evidence type="ECO:0000313" key="3">
    <source>
        <dbReference type="EMBL" id="RJP56438.1"/>
    </source>
</evidence>
<dbReference type="Proteomes" id="UP000266426">
    <property type="component" value="Unassembled WGS sequence"/>
</dbReference>
<name>A0A3A4R2B0_9BACT</name>
<evidence type="ECO:0000256" key="2">
    <source>
        <dbReference type="SAM" id="MobiDB-lite"/>
    </source>
</evidence>
<protein>
    <submittedName>
        <fullName evidence="3">Uncharacterized protein</fullName>
    </submittedName>
</protein>
<reference evidence="3 4" key="1">
    <citation type="journal article" date="2017" name="ISME J.">
        <title>Energy and carbon metabolisms in a deep terrestrial subsurface fluid microbial community.</title>
        <authorList>
            <person name="Momper L."/>
            <person name="Jungbluth S.P."/>
            <person name="Lee M.D."/>
            <person name="Amend J.P."/>
        </authorList>
    </citation>
    <scope>NUCLEOTIDE SEQUENCE [LARGE SCALE GENOMIC DNA]</scope>
    <source>
        <strain evidence="3">SURF_26</strain>
    </source>
</reference>
<dbReference type="EMBL" id="QZJZ01000095">
    <property type="protein sequence ID" value="RJP56438.1"/>
    <property type="molecule type" value="Genomic_DNA"/>
</dbReference>
<gene>
    <name evidence="3" type="ORF">C4541_12405</name>
</gene>
<feature type="coiled-coil region" evidence="1">
    <location>
        <begin position="307"/>
        <end position="334"/>
    </location>
</feature>
<organism evidence="3 4">
    <name type="scientific">Candidatus Auribacter fodinae</name>
    <dbReference type="NCBI Taxonomy" id="2093366"/>
    <lineage>
        <taxon>Bacteria</taxon>
        <taxon>Pseudomonadati</taxon>
        <taxon>Candidatus Auribacterota</taxon>
        <taxon>Candidatus Auribacteria</taxon>
        <taxon>Candidatus Auribacterales</taxon>
        <taxon>Candidatus Auribacteraceae</taxon>
        <taxon>Candidatus Auribacter</taxon>
    </lineage>
</organism>
<feature type="compositionally biased region" description="Polar residues" evidence="2">
    <location>
        <begin position="121"/>
        <end position="130"/>
    </location>
</feature>
<accession>A0A3A4R2B0</accession>
<evidence type="ECO:0000256" key="1">
    <source>
        <dbReference type="SAM" id="Coils"/>
    </source>
</evidence>
<feature type="region of interest" description="Disordered" evidence="2">
    <location>
        <begin position="101"/>
        <end position="131"/>
    </location>
</feature>
<sequence>MKYVNPFLLSIVFFGIILSSTAEAIDSIIKTAESDIIRFEQQAQGLTPSRRSNAQRILKLLDISHERLQTSPNQNDPSWQEVNQRYINLKKQIEEWLAPTQPEAQTTQTAIPQTGGDITPANASPQTNDSVPELVSGERVRVKKLARDIESVTGGLTATGPSPLQDPDNVTAYQNQLQQFGDALTRYPQTDDPDVKTARTAYESFSQKLTSEYNRAQEQLAMLGNVQERLAVMEDNSRKYAVPMPLAIPFSESETQAWIEAASNARTVAEHNLKELAVIAPIAYLPNNPGTPQTGSPYDANDVIRLQRNASDTLQKLENAYSTMAEQIKNRLAQIGQELKMRYQDDPAGEKQWLFISEGSEEEAFKWYDENIAIAQSSVFLETALGRDPQEAQAMIETIEQAKIDFIKKRDTALETSILPEPKSNDKQRLEIAKEIIENPKYKFGEYGKIVLTSSEIVERERQDSEIKIDDAELSSGGDIKMSGTETTWTYKWQEFKFAVPLKETDSDTWYIWWITAKNFSSGGSRTPLNQWISGEAVKGNRILKKNIR</sequence>